<comment type="caution">
    <text evidence="1">The sequence shown here is derived from an EMBL/GenBank/DDBJ whole genome shotgun (WGS) entry which is preliminary data.</text>
</comment>
<protein>
    <recommendedName>
        <fullName evidence="3">Secreted protein</fullName>
    </recommendedName>
</protein>
<name>A0AAV7PSP5_PLEWA</name>
<evidence type="ECO:0000313" key="2">
    <source>
        <dbReference type="Proteomes" id="UP001066276"/>
    </source>
</evidence>
<organism evidence="1 2">
    <name type="scientific">Pleurodeles waltl</name>
    <name type="common">Iberian ribbed newt</name>
    <dbReference type="NCBI Taxonomy" id="8319"/>
    <lineage>
        <taxon>Eukaryota</taxon>
        <taxon>Metazoa</taxon>
        <taxon>Chordata</taxon>
        <taxon>Craniata</taxon>
        <taxon>Vertebrata</taxon>
        <taxon>Euteleostomi</taxon>
        <taxon>Amphibia</taxon>
        <taxon>Batrachia</taxon>
        <taxon>Caudata</taxon>
        <taxon>Salamandroidea</taxon>
        <taxon>Salamandridae</taxon>
        <taxon>Pleurodelinae</taxon>
        <taxon>Pleurodeles</taxon>
    </lineage>
</organism>
<evidence type="ECO:0008006" key="3">
    <source>
        <dbReference type="Google" id="ProtNLM"/>
    </source>
</evidence>
<dbReference type="EMBL" id="JANPWB010000011">
    <property type="protein sequence ID" value="KAJ1128555.1"/>
    <property type="molecule type" value="Genomic_DNA"/>
</dbReference>
<keyword evidence="2" id="KW-1185">Reference proteome</keyword>
<gene>
    <name evidence="1" type="ORF">NDU88_006933</name>
</gene>
<accession>A0AAV7PSP5</accession>
<dbReference type="Proteomes" id="UP001066276">
    <property type="component" value="Chromosome 7"/>
</dbReference>
<sequence length="86" mass="9754">MHSHGWPVAALAAATVCSLRHKYEERLTELDGVAHCEYIIYKMIVKLNFFYKIRSPFPGKLEGACRMNKITHNQTVANMAALPPPR</sequence>
<reference evidence="1" key="1">
    <citation type="journal article" date="2022" name="bioRxiv">
        <title>Sequencing and chromosome-scale assembly of the giantPleurodeles waltlgenome.</title>
        <authorList>
            <person name="Brown T."/>
            <person name="Elewa A."/>
            <person name="Iarovenko S."/>
            <person name="Subramanian E."/>
            <person name="Araus A.J."/>
            <person name="Petzold A."/>
            <person name="Susuki M."/>
            <person name="Suzuki K.-i.T."/>
            <person name="Hayashi T."/>
            <person name="Toyoda A."/>
            <person name="Oliveira C."/>
            <person name="Osipova E."/>
            <person name="Leigh N.D."/>
            <person name="Simon A."/>
            <person name="Yun M.H."/>
        </authorList>
    </citation>
    <scope>NUCLEOTIDE SEQUENCE</scope>
    <source>
        <strain evidence="1">20211129_DDA</strain>
        <tissue evidence="1">Liver</tissue>
    </source>
</reference>
<evidence type="ECO:0000313" key="1">
    <source>
        <dbReference type="EMBL" id="KAJ1128555.1"/>
    </source>
</evidence>
<proteinExistence type="predicted"/>
<dbReference type="AlphaFoldDB" id="A0AAV7PSP5"/>